<dbReference type="InterPro" id="IPR003439">
    <property type="entry name" value="ABC_transporter-like_ATP-bd"/>
</dbReference>
<evidence type="ECO:0000313" key="6">
    <source>
        <dbReference type="Proteomes" id="UP000253891"/>
    </source>
</evidence>
<dbReference type="GO" id="GO:0005524">
    <property type="term" value="F:ATP binding"/>
    <property type="evidence" value="ECO:0007669"/>
    <property type="project" value="UniProtKB-KW"/>
</dbReference>
<organism evidence="5 6">
    <name type="scientific">Fructobacillus ficulneus</name>
    <dbReference type="NCBI Taxonomy" id="157463"/>
    <lineage>
        <taxon>Bacteria</taxon>
        <taxon>Bacillati</taxon>
        <taxon>Bacillota</taxon>
        <taxon>Bacilli</taxon>
        <taxon>Lactobacillales</taxon>
        <taxon>Lactobacillaceae</taxon>
        <taxon>Fructobacillus</taxon>
    </lineage>
</organism>
<dbReference type="InterPro" id="IPR003593">
    <property type="entry name" value="AAA+_ATPase"/>
</dbReference>
<accession>A0A0K8MJ00</accession>
<evidence type="ECO:0000256" key="2">
    <source>
        <dbReference type="ARBA" id="ARBA00022741"/>
    </source>
</evidence>
<dbReference type="Gene3D" id="3.40.50.300">
    <property type="entry name" value="P-loop containing nucleotide triphosphate hydrolases"/>
    <property type="match status" value="2"/>
</dbReference>
<keyword evidence="6" id="KW-1185">Reference proteome</keyword>
<dbReference type="GO" id="GO:0016887">
    <property type="term" value="F:ATP hydrolysis activity"/>
    <property type="evidence" value="ECO:0007669"/>
    <property type="project" value="InterPro"/>
</dbReference>
<dbReference type="EMBL" id="DF968005">
    <property type="protein sequence ID" value="GAP00438.1"/>
    <property type="molecule type" value="Genomic_DNA"/>
</dbReference>
<dbReference type="InterPro" id="IPR017871">
    <property type="entry name" value="ABC_transporter-like_CS"/>
</dbReference>
<dbReference type="SUPFAM" id="SSF52540">
    <property type="entry name" value="P-loop containing nucleoside triphosphate hydrolases"/>
    <property type="match status" value="2"/>
</dbReference>
<proteinExistence type="predicted"/>
<dbReference type="CDD" id="cd03221">
    <property type="entry name" value="ABCF_EF-3"/>
    <property type="match status" value="2"/>
</dbReference>
<dbReference type="SMART" id="SM00382">
    <property type="entry name" value="AAA"/>
    <property type="match status" value="2"/>
</dbReference>
<dbReference type="FunFam" id="3.40.50.300:FF:000011">
    <property type="entry name" value="Putative ABC transporter ATP-binding component"/>
    <property type="match status" value="1"/>
</dbReference>
<evidence type="ECO:0000256" key="3">
    <source>
        <dbReference type="ARBA" id="ARBA00022840"/>
    </source>
</evidence>
<evidence type="ECO:0000313" key="5">
    <source>
        <dbReference type="EMBL" id="GAP00438.1"/>
    </source>
</evidence>
<protein>
    <submittedName>
        <fullName evidence="5">ABC transporter ATP-binding protein</fullName>
    </submittedName>
</protein>
<dbReference type="PANTHER" id="PTHR42855">
    <property type="entry name" value="ABC TRANSPORTER ATP-BINDING SUBUNIT"/>
    <property type="match status" value="1"/>
</dbReference>
<dbReference type="Pfam" id="PF12848">
    <property type="entry name" value="ABC_tran_Xtn"/>
    <property type="match status" value="1"/>
</dbReference>
<dbReference type="FunFam" id="3.40.50.300:FF:000070">
    <property type="entry name" value="Putative ABC transporter ATP-binding component"/>
    <property type="match status" value="1"/>
</dbReference>
<gene>
    <name evidence="5" type="ORF">FFIC_284550</name>
</gene>
<dbReference type="Proteomes" id="UP000253891">
    <property type="component" value="Unassembled WGS sequence"/>
</dbReference>
<keyword evidence="3 5" id="KW-0067">ATP-binding</keyword>
<dbReference type="InterPro" id="IPR032781">
    <property type="entry name" value="ABC_tran_Xtn"/>
</dbReference>
<dbReference type="PROSITE" id="PS00211">
    <property type="entry name" value="ABC_TRANSPORTER_1"/>
    <property type="match status" value="1"/>
</dbReference>
<name>A0A0K8MJ00_9LACO</name>
<dbReference type="Pfam" id="PF00005">
    <property type="entry name" value="ABC_tran"/>
    <property type="match status" value="2"/>
</dbReference>
<evidence type="ECO:0000259" key="4">
    <source>
        <dbReference type="PROSITE" id="PS50893"/>
    </source>
</evidence>
<dbReference type="PROSITE" id="PS50893">
    <property type="entry name" value="ABC_TRANSPORTER_2"/>
    <property type="match status" value="2"/>
</dbReference>
<keyword evidence="1" id="KW-0677">Repeat</keyword>
<dbReference type="PANTHER" id="PTHR42855:SF2">
    <property type="entry name" value="DRUG RESISTANCE ABC TRANSPORTER,ATP-BINDING PROTEIN"/>
    <property type="match status" value="1"/>
</dbReference>
<reference evidence="5 6" key="1">
    <citation type="journal article" date="2015" name="BMC Genomics">
        <title>Comparative genomics of Fructobacillus spp. and Leuconostoc spp. reveals niche-specific evolution of Fructobacillus spp.</title>
        <authorList>
            <person name="Endo A."/>
            <person name="Tanizawa Y."/>
            <person name="Tanaka N."/>
            <person name="Maeno S."/>
            <person name="Kumar H."/>
            <person name="Shiwa Y."/>
            <person name="Okada S."/>
            <person name="Yoshikawa H."/>
            <person name="Dicks L."/>
            <person name="Nakagawa J."/>
            <person name="Arita M."/>
        </authorList>
    </citation>
    <scope>NUCLEOTIDE SEQUENCE [LARGE SCALE GENOMIC DNA]</scope>
    <source>
        <strain evidence="5 6">JCM 12225</strain>
    </source>
</reference>
<sequence length="541" mass="60362">MITVADMTFSFSGKKLYQDVNLKLVPGHTYGIIGANGAGKSTFLKLLQGELEPTEGTINISQNDRMSSLQQDHFAFDDFTVMDTVIQGHERLHQVKTEMDAIYAKPDFSDEDGVRVGDLSAEFEELDGWNAEAEAAQLLTKLGIDDSMQQSLMGELTENDKVKVLLAQALFGNPDILVLDEPTNGLDAQTIGWLEDFLADFDNLVIVVSHDRHFLNVVSTNILDVDFGKITSFVGNYDFWRESAELAQRLASQQNSKKEEQIKQLQEFVARFSANASKSKQATARKKQLEKITLDDIKPSSRKYPYINFPLNRELGNDLVRVEGVSKTIDGEKVLDNITFTGRPGDKLAILSRSDLATTTLMQIMAGTMEPDEGTVTWGVTTTQSYLAKDLNDNFEDQEMVILDWLRDYAEEEQKDNTSLRGMLGQMLFKGDDSLKQIKVLSGGEKVRIVLSKLMLLKANVLLLDDPTNHLDLESIQSLNDAVADFKGSVIMTSHDHEFLETTANHIVEVSANGVVDRLDTTYDDFITSDSIQAKVKALYE</sequence>
<dbReference type="STRING" id="157463.GCA_001047075_01322"/>
<feature type="domain" description="ABC transporter" evidence="4">
    <location>
        <begin position="2"/>
        <end position="252"/>
    </location>
</feature>
<keyword evidence="2" id="KW-0547">Nucleotide-binding</keyword>
<dbReference type="RefSeq" id="WP_061993750.1">
    <property type="nucleotide sequence ID" value="NZ_DF968005.1"/>
</dbReference>
<dbReference type="InterPro" id="IPR051309">
    <property type="entry name" value="ABCF_ATPase"/>
</dbReference>
<evidence type="ECO:0000256" key="1">
    <source>
        <dbReference type="ARBA" id="ARBA00022737"/>
    </source>
</evidence>
<dbReference type="AlphaFoldDB" id="A0A0K8MJ00"/>
<dbReference type="OrthoDB" id="9760950at2"/>
<dbReference type="InterPro" id="IPR027417">
    <property type="entry name" value="P-loop_NTPase"/>
</dbReference>
<feature type="domain" description="ABC transporter" evidence="4">
    <location>
        <begin position="320"/>
        <end position="538"/>
    </location>
</feature>